<dbReference type="AlphaFoldDB" id="A0A1E4TZN7"/>
<dbReference type="PANTHER" id="PTHR48106:SF13">
    <property type="entry name" value="QUINONE OXIDOREDUCTASE-RELATED"/>
    <property type="match status" value="1"/>
</dbReference>
<dbReference type="SUPFAM" id="SSF51735">
    <property type="entry name" value="NAD(P)-binding Rossmann-fold domains"/>
    <property type="match status" value="1"/>
</dbReference>
<evidence type="ECO:0000259" key="3">
    <source>
        <dbReference type="SMART" id="SM00829"/>
    </source>
</evidence>
<dbReference type="GO" id="GO:0003960">
    <property type="term" value="F:quinone reductase (NADPH) activity"/>
    <property type="evidence" value="ECO:0007669"/>
    <property type="project" value="TreeGrafter"/>
</dbReference>
<dbReference type="Gene3D" id="3.40.50.720">
    <property type="entry name" value="NAD(P)-binding Rossmann-like Domain"/>
    <property type="match status" value="1"/>
</dbReference>
<dbReference type="GO" id="GO:0070402">
    <property type="term" value="F:NADPH binding"/>
    <property type="evidence" value="ECO:0007669"/>
    <property type="project" value="TreeGrafter"/>
</dbReference>
<dbReference type="InterPro" id="IPR013149">
    <property type="entry name" value="ADH-like_C"/>
</dbReference>
<evidence type="ECO:0000313" key="4">
    <source>
        <dbReference type="EMBL" id="ODV97199.1"/>
    </source>
</evidence>
<dbReference type="OrthoDB" id="48317at2759"/>
<dbReference type="Pfam" id="PF00107">
    <property type="entry name" value="ADH_zinc_N"/>
    <property type="match status" value="1"/>
</dbReference>
<accession>A0A1E4TZN7</accession>
<dbReference type="GO" id="GO:0035925">
    <property type="term" value="F:mRNA 3'-UTR AU-rich region binding"/>
    <property type="evidence" value="ECO:0007669"/>
    <property type="project" value="TreeGrafter"/>
</dbReference>
<keyword evidence="2" id="KW-0560">Oxidoreductase</keyword>
<keyword evidence="1" id="KW-0521">NADP</keyword>
<dbReference type="STRING" id="669874.A0A1E4TZN7"/>
<dbReference type="SMART" id="SM00829">
    <property type="entry name" value="PKS_ER"/>
    <property type="match status" value="1"/>
</dbReference>
<dbReference type="EMBL" id="KV454012">
    <property type="protein sequence ID" value="ODV97199.1"/>
    <property type="molecule type" value="Genomic_DNA"/>
</dbReference>
<proteinExistence type="predicted"/>
<keyword evidence="5" id="KW-1185">Reference proteome</keyword>
<dbReference type="InterPro" id="IPR013154">
    <property type="entry name" value="ADH-like_N"/>
</dbReference>
<dbReference type="PANTHER" id="PTHR48106">
    <property type="entry name" value="QUINONE OXIDOREDUCTASE PIG3-RELATED"/>
    <property type="match status" value="1"/>
</dbReference>
<dbReference type="InterPro" id="IPR036291">
    <property type="entry name" value="NAD(P)-bd_dom_sf"/>
</dbReference>
<evidence type="ECO:0000256" key="2">
    <source>
        <dbReference type="ARBA" id="ARBA00023002"/>
    </source>
</evidence>
<dbReference type="SUPFAM" id="SSF50129">
    <property type="entry name" value="GroES-like"/>
    <property type="match status" value="1"/>
</dbReference>
<dbReference type="Gene3D" id="3.90.180.10">
    <property type="entry name" value="Medium-chain alcohol dehydrogenases, catalytic domain"/>
    <property type="match status" value="1"/>
</dbReference>
<feature type="domain" description="Enoyl reductase (ER)" evidence="3">
    <location>
        <begin position="17"/>
        <end position="333"/>
    </location>
</feature>
<dbReference type="InterPro" id="IPR011032">
    <property type="entry name" value="GroES-like_sf"/>
</dbReference>
<organism evidence="4 5">
    <name type="scientific">Pachysolen tannophilus NRRL Y-2460</name>
    <dbReference type="NCBI Taxonomy" id="669874"/>
    <lineage>
        <taxon>Eukaryota</taxon>
        <taxon>Fungi</taxon>
        <taxon>Dikarya</taxon>
        <taxon>Ascomycota</taxon>
        <taxon>Saccharomycotina</taxon>
        <taxon>Pichiomycetes</taxon>
        <taxon>Pachysolenaceae</taxon>
        <taxon>Pachysolen</taxon>
    </lineage>
</organism>
<dbReference type="InterPro" id="IPR020843">
    <property type="entry name" value="ER"/>
</dbReference>
<dbReference type="Pfam" id="PF08240">
    <property type="entry name" value="ADH_N"/>
    <property type="match status" value="1"/>
</dbReference>
<dbReference type="GO" id="GO:0005829">
    <property type="term" value="C:cytosol"/>
    <property type="evidence" value="ECO:0007669"/>
    <property type="project" value="TreeGrafter"/>
</dbReference>
<reference evidence="5" key="1">
    <citation type="submission" date="2016-05" db="EMBL/GenBank/DDBJ databases">
        <title>Comparative genomics of biotechnologically important yeasts.</title>
        <authorList>
            <consortium name="DOE Joint Genome Institute"/>
            <person name="Riley R."/>
            <person name="Haridas S."/>
            <person name="Wolfe K.H."/>
            <person name="Lopes M.R."/>
            <person name="Hittinger C.T."/>
            <person name="Goker M."/>
            <person name="Salamov A."/>
            <person name="Wisecaver J."/>
            <person name="Long T.M."/>
            <person name="Aerts A.L."/>
            <person name="Barry K."/>
            <person name="Choi C."/>
            <person name="Clum A."/>
            <person name="Coughlan A.Y."/>
            <person name="Deshpande S."/>
            <person name="Douglass A.P."/>
            <person name="Hanson S.J."/>
            <person name="Klenk H.-P."/>
            <person name="Labutti K."/>
            <person name="Lapidus A."/>
            <person name="Lindquist E."/>
            <person name="Lipzen A."/>
            <person name="Meier-Kolthoff J.P."/>
            <person name="Ohm R.A."/>
            <person name="Otillar R.P."/>
            <person name="Pangilinan J."/>
            <person name="Peng Y."/>
            <person name="Rokas A."/>
            <person name="Rosa C.A."/>
            <person name="Scheuner C."/>
            <person name="Sibirny A.A."/>
            <person name="Slot J.C."/>
            <person name="Stielow J.B."/>
            <person name="Sun H."/>
            <person name="Kurtzman C.P."/>
            <person name="Blackwell M."/>
            <person name="Grigoriev I.V."/>
            <person name="Jeffries T.W."/>
        </authorList>
    </citation>
    <scope>NUCLEOTIDE SEQUENCE [LARGE SCALE GENOMIC DNA]</scope>
    <source>
        <strain evidence="5">NRRL Y-2460</strain>
    </source>
</reference>
<sequence>MSTIPEFQKAVLFHEPGGLDKLKYEEIPVPKDLADEEVLIANKYVGVNLFDSLLRSMEQLPSWYPATYPIIPGFEGSGIVVKVGKNVTKLKNGDKVVYAGSSTFTQYTKVNANSVLKLSNDAKDEKLAKYTALVSGGLTSLCLTNEAYELKKEDYVLLYGVGGGVGLVLTQLASKKGAHVIAVASSDEKLAAAKHYGAEFLINHKKEDILKRVKEITDNKGVQVVYDSVGKEVSDISFESLAVKGTWVIFGFASGPTPPVNPLLLFQKNAKLVSCTLYNTLTSPSAWEHYYDEFSHVVEKDGLEVPIEIFPIEEYSTAIAKLEGKKVVGKLLLEISS</sequence>
<evidence type="ECO:0000313" key="5">
    <source>
        <dbReference type="Proteomes" id="UP000094236"/>
    </source>
</evidence>
<dbReference type="Proteomes" id="UP000094236">
    <property type="component" value="Unassembled WGS sequence"/>
</dbReference>
<gene>
    <name evidence="4" type="ORF">PACTADRAFT_1775</name>
</gene>
<evidence type="ECO:0000256" key="1">
    <source>
        <dbReference type="ARBA" id="ARBA00022857"/>
    </source>
</evidence>
<name>A0A1E4TZN7_PACTA</name>
<protein>
    <recommendedName>
        <fullName evidence="3">Enoyl reductase (ER) domain-containing protein</fullName>
    </recommendedName>
</protein>